<dbReference type="PROSITE" id="PS51257">
    <property type="entry name" value="PROKAR_LIPOPROTEIN"/>
    <property type="match status" value="1"/>
</dbReference>
<evidence type="ECO:0000313" key="1">
    <source>
        <dbReference type="EMBL" id="TDS65314.1"/>
    </source>
</evidence>
<evidence type="ECO:0000313" key="2">
    <source>
        <dbReference type="Proteomes" id="UP000295215"/>
    </source>
</evidence>
<comment type="caution">
    <text evidence="1">The sequence shown here is derived from an EMBL/GenBank/DDBJ whole genome shotgun (WGS) entry which is preliminary data.</text>
</comment>
<name>A0A4R7FA32_9FLAO</name>
<organism evidence="1 2">
    <name type="scientific">Myroides indicus</name>
    <dbReference type="NCBI Taxonomy" id="1323422"/>
    <lineage>
        <taxon>Bacteria</taxon>
        <taxon>Pseudomonadati</taxon>
        <taxon>Bacteroidota</taxon>
        <taxon>Flavobacteriia</taxon>
        <taxon>Flavobacteriales</taxon>
        <taxon>Flavobacteriaceae</taxon>
        <taxon>Myroides</taxon>
    </lineage>
</organism>
<gene>
    <name evidence="1" type="ORF">C8P70_10298</name>
</gene>
<dbReference type="Proteomes" id="UP000295215">
    <property type="component" value="Unassembled WGS sequence"/>
</dbReference>
<dbReference type="AlphaFoldDB" id="A0A4R7FA32"/>
<keyword evidence="2" id="KW-1185">Reference proteome</keyword>
<dbReference type="EMBL" id="SOAG01000002">
    <property type="protein sequence ID" value="TDS65314.1"/>
    <property type="molecule type" value="Genomic_DNA"/>
</dbReference>
<sequence>MLFNYKSYIYIFINRMRKFVHLILGVFFFTSCANQNYWFLPKQSIDVYTKKQGILVYNQDTVRVKKTFSILNEYKKTLNVSRSKDPLNIRFIDDEGLTKDYVLLPKLLAPDYEDPPKDKSYAYPSYIVKSTKKDTLALKRKAFEVPEKGSVYLNVSVPEVNSFEFTPKGETTKTNTGFLGISLGVDYYHSQKQFFNLSVYTAMDFFLPFPVPFDYDTEQDYEVLSSSYISLSNNHRLKRFTFGYGLVFSQNGYSIDYGDNSLNIEVPKKDSEYIKHIAFGNTFSAYYQLRKSLHIGVIYRPTYYRPNLTQKFGYEHLISVDFMWKIKLK</sequence>
<proteinExistence type="predicted"/>
<protein>
    <submittedName>
        <fullName evidence="1">Uncharacterized protein</fullName>
    </submittedName>
</protein>
<reference evidence="1 2" key="1">
    <citation type="submission" date="2019-03" db="EMBL/GenBank/DDBJ databases">
        <title>Genomic Encyclopedia of Archaeal and Bacterial Type Strains, Phase II (KMG-II): from individual species to whole genera.</title>
        <authorList>
            <person name="Goeker M."/>
        </authorList>
    </citation>
    <scope>NUCLEOTIDE SEQUENCE [LARGE SCALE GENOMIC DNA]</scope>
    <source>
        <strain evidence="1 2">DSM 28213</strain>
    </source>
</reference>
<accession>A0A4R7FA32</accession>